<dbReference type="SUPFAM" id="SSF56655">
    <property type="entry name" value="Carbohydrate phosphatase"/>
    <property type="match status" value="1"/>
</dbReference>
<feature type="binding site" evidence="7">
    <location>
        <position position="226"/>
    </location>
    <ligand>
        <name>Mg(2+)</name>
        <dbReference type="ChEBI" id="CHEBI:18420"/>
        <label>1</label>
        <note>catalytic</note>
    </ligand>
</feature>
<dbReference type="Pfam" id="PF00459">
    <property type="entry name" value="Inositol_P"/>
    <property type="match status" value="1"/>
</dbReference>
<evidence type="ECO:0000256" key="6">
    <source>
        <dbReference type="ARBA" id="ARBA00022842"/>
    </source>
</evidence>
<comment type="similarity">
    <text evidence="2">Belongs to the inositol monophosphatase superfamily.</text>
</comment>
<keyword evidence="4 7" id="KW-0479">Metal-binding</keyword>
<keyword evidence="6 7" id="KW-0460">Magnesium</keyword>
<feature type="binding site" evidence="7">
    <location>
        <position position="96"/>
    </location>
    <ligand>
        <name>Mg(2+)</name>
        <dbReference type="ChEBI" id="CHEBI:18420"/>
        <label>1</label>
        <note>catalytic</note>
    </ligand>
</feature>
<evidence type="ECO:0000256" key="4">
    <source>
        <dbReference type="ARBA" id="ARBA00022723"/>
    </source>
</evidence>
<dbReference type="EC" id="3.1.3.7" evidence="3"/>
<evidence type="ECO:0000256" key="5">
    <source>
        <dbReference type="ARBA" id="ARBA00022801"/>
    </source>
</evidence>
<dbReference type="PANTHER" id="PTHR43200:SF6">
    <property type="entry name" value="3'(2'),5'-BISPHOSPHATE NUCLEOTIDASE"/>
    <property type="match status" value="1"/>
</dbReference>
<evidence type="ECO:0000256" key="7">
    <source>
        <dbReference type="PIRSR" id="PIRSR600760-2"/>
    </source>
</evidence>
<name>A0A285SSP1_9RHOB</name>
<dbReference type="Gene3D" id="3.40.190.80">
    <property type="match status" value="1"/>
</dbReference>
<dbReference type="PRINTS" id="PR00377">
    <property type="entry name" value="IMPHPHTASES"/>
</dbReference>
<dbReference type="InterPro" id="IPR020583">
    <property type="entry name" value="Inositol_monoP_metal-BS"/>
</dbReference>
<protein>
    <recommendedName>
        <fullName evidence="3">3'(2'),5'-bisphosphate nucleotidase</fullName>
        <ecNumber evidence="3">3.1.3.7</ecNumber>
    </recommendedName>
</protein>
<accession>A0A285SSP1</accession>
<comment type="cofactor">
    <cofactor evidence="1 7">
        <name>Mg(2+)</name>
        <dbReference type="ChEBI" id="CHEBI:18420"/>
    </cofactor>
</comment>
<evidence type="ECO:0000256" key="1">
    <source>
        <dbReference type="ARBA" id="ARBA00001946"/>
    </source>
</evidence>
<feature type="binding site" evidence="7">
    <location>
        <position position="97"/>
    </location>
    <ligand>
        <name>Mg(2+)</name>
        <dbReference type="ChEBI" id="CHEBI:18420"/>
        <label>1</label>
        <note>catalytic</note>
    </ligand>
</feature>
<evidence type="ECO:0000256" key="2">
    <source>
        <dbReference type="ARBA" id="ARBA00009759"/>
    </source>
</evidence>
<evidence type="ECO:0000313" key="8">
    <source>
        <dbReference type="EMBL" id="SOC09183.1"/>
    </source>
</evidence>
<dbReference type="EMBL" id="OBMT01000007">
    <property type="protein sequence ID" value="SOC09183.1"/>
    <property type="molecule type" value="Genomic_DNA"/>
</dbReference>
<organism evidence="8 9">
    <name type="scientific">Rhodobacter maris</name>
    <dbReference type="NCBI Taxonomy" id="446682"/>
    <lineage>
        <taxon>Bacteria</taxon>
        <taxon>Pseudomonadati</taxon>
        <taxon>Pseudomonadota</taxon>
        <taxon>Alphaproteobacteria</taxon>
        <taxon>Rhodobacterales</taxon>
        <taxon>Rhodobacter group</taxon>
        <taxon>Rhodobacter</taxon>
    </lineage>
</organism>
<dbReference type="AlphaFoldDB" id="A0A285SSP1"/>
<dbReference type="GO" id="GO:0046854">
    <property type="term" value="P:phosphatidylinositol phosphate biosynthetic process"/>
    <property type="evidence" value="ECO:0007669"/>
    <property type="project" value="InterPro"/>
</dbReference>
<keyword evidence="5" id="KW-0378">Hydrolase</keyword>
<dbReference type="PROSITE" id="PS00629">
    <property type="entry name" value="IMP_1"/>
    <property type="match status" value="1"/>
</dbReference>
<dbReference type="InterPro" id="IPR000760">
    <property type="entry name" value="Inositol_monophosphatase-like"/>
</dbReference>
<dbReference type="GO" id="GO:0008441">
    <property type="term" value="F:3'(2'),5'-bisphosphate nucleotidase activity"/>
    <property type="evidence" value="ECO:0007669"/>
    <property type="project" value="UniProtKB-EC"/>
</dbReference>
<reference evidence="9" key="1">
    <citation type="submission" date="2017-08" db="EMBL/GenBank/DDBJ databases">
        <authorList>
            <person name="Varghese N."/>
            <person name="Submissions S."/>
        </authorList>
    </citation>
    <scope>NUCLEOTIDE SEQUENCE [LARGE SCALE GENOMIC DNA]</scope>
    <source>
        <strain evidence="9">JA276</strain>
    </source>
</reference>
<feature type="binding site" evidence="7">
    <location>
        <position position="94"/>
    </location>
    <ligand>
        <name>Mg(2+)</name>
        <dbReference type="ChEBI" id="CHEBI:18420"/>
        <label>1</label>
        <note>catalytic</note>
    </ligand>
</feature>
<gene>
    <name evidence="8" type="ORF">SAMN05877831_10773</name>
</gene>
<evidence type="ECO:0000256" key="3">
    <source>
        <dbReference type="ARBA" id="ARBA00012633"/>
    </source>
</evidence>
<feature type="binding site" evidence="7">
    <location>
        <position position="78"/>
    </location>
    <ligand>
        <name>Mg(2+)</name>
        <dbReference type="ChEBI" id="CHEBI:18420"/>
        <label>1</label>
        <note>catalytic</note>
    </ligand>
</feature>
<dbReference type="GO" id="GO:0046872">
    <property type="term" value="F:metal ion binding"/>
    <property type="evidence" value="ECO:0007669"/>
    <property type="project" value="UniProtKB-KW"/>
</dbReference>
<dbReference type="InterPro" id="IPR020550">
    <property type="entry name" value="Inositol_monophosphatase_CS"/>
</dbReference>
<proteinExistence type="inferred from homology"/>
<evidence type="ECO:0000313" key="9">
    <source>
        <dbReference type="Proteomes" id="UP000219111"/>
    </source>
</evidence>
<dbReference type="PROSITE" id="PS00630">
    <property type="entry name" value="IMP_2"/>
    <property type="match status" value="1"/>
</dbReference>
<dbReference type="RefSeq" id="WP_097070211.1">
    <property type="nucleotide sequence ID" value="NZ_OBMT01000007.1"/>
</dbReference>
<dbReference type="PANTHER" id="PTHR43200">
    <property type="entry name" value="PHOSPHATASE"/>
    <property type="match status" value="1"/>
</dbReference>
<sequence length="273" mass="27874">MPVSLAAAEKTALLATAEALAEVARATTLAYFRPAGGIGAENKISAGFDPVTVADRATEAAMRALLAERRPEDGIWGEEQGVVRGRSGLTWVLDPIDGTRGYMSGTPTWGVLIALSEEGETTPGAPLLGVIDQPYIGERFVGGFGVARVTGPLGEMGLSTRPARALSEAVLFSTFPEVGTAEEGAAFARLAGQVKLTRYGMDCYAYALIAAGQIDLVVEAGLQPYDVAAPIAVIAAAGGVVTDWTGGPAHAGGRVLAAANAEIHAAALAVLNA</sequence>
<dbReference type="InterPro" id="IPR051090">
    <property type="entry name" value="Inositol_monoP_superfamily"/>
</dbReference>
<keyword evidence="9" id="KW-1185">Reference proteome</keyword>
<dbReference type="Proteomes" id="UP000219111">
    <property type="component" value="Unassembled WGS sequence"/>
</dbReference>
<dbReference type="Gene3D" id="3.30.540.10">
    <property type="entry name" value="Fructose-1,6-Bisphosphatase, subunit A, domain 1"/>
    <property type="match status" value="1"/>
</dbReference>
<dbReference type="OrthoDB" id="9785695at2"/>
<dbReference type="GO" id="GO:0000105">
    <property type="term" value="P:L-histidine biosynthetic process"/>
    <property type="evidence" value="ECO:0007669"/>
    <property type="project" value="TreeGrafter"/>
</dbReference>